<dbReference type="AlphaFoldDB" id="A0AAX6HMF3"/>
<feature type="region of interest" description="Disordered" evidence="1">
    <location>
        <begin position="1"/>
        <end position="21"/>
    </location>
</feature>
<evidence type="ECO:0000313" key="3">
    <source>
        <dbReference type="Proteomes" id="UP001140949"/>
    </source>
</evidence>
<protein>
    <submittedName>
        <fullName evidence="2">Uncharacterized protein</fullName>
    </submittedName>
</protein>
<sequence>MMNLKKLKIKNQTKNENKKII</sequence>
<proteinExistence type="predicted"/>
<accession>A0AAX6HMF3</accession>
<comment type="caution">
    <text evidence="2">The sequence shown here is derived from an EMBL/GenBank/DDBJ whole genome shotgun (WGS) entry which is preliminary data.</text>
</comment>
<organism evidence="2 3">
    <name type="scientific">Iris pallida</name>
    <name type="common">Sweet iris</name>
    <dbReference type="NCBI Taxonomy" id="29817"/>
    <lineage>
        <taxon>Eukaryota</taxon>
        <taxon>Viridiplantae</taxon>
        <taxon>Streptophyta</taxon>
        <taxon>Embryophyta</taxon>
        <taxon>Tracheophyta</taxon>
        <taxon>Spermatophyta</taxon>
        <taxon>Magnoliopsida</taxon>
        <taxon>Liliopsida</taxon>
        <taxon>Asparagales</taxon>
        <taxon>Iridaceae</taxon>
        <taxon>Iridoideae</taxon>
        <taxon>Irideae</taxon>
        <taxon>Iris</taxon>
    </lineage>
</organism>
<name>A0AAX6HMF3_IRIPA</name>
<reference evidence="2" key="2">
    <citation type="submission" date="2023-04" db="EMBL/GenBank/DDBJ databases">
        <authorList>
            <person name="Bruccoleri R.E."/>
            <person name="Oakeley E.J."/>
            <person name="Faust A.-M."/>
            <person name="Dessus-Babus S."/>
            <person name="Altorfer M."/>
            <person name="Burckhardt D."/>
            <person name="Oertli M."/>
            <person name="Naumann U."/>
            <person name="Petersen F."/>
            <person name="Wong J."/>
        </authorList>
    </citation>
    <scope>NUCLEOTIDE SEQUENCE</scope>
    <source>
        <strain evidence="2">GSM-AAB239-AS_SAM_17_03QT</strain>
        <tissue evidence="2">Leaf</tissue>
    </source>
</reference>
<dbReference type="EMBL" id="JANAVB010008599">
    <property type="protein sequence ID" value="KAJ6841515.1"/>
    <property type="molecule type" value="Genomic_DNA"/>
</dbReference>
<reference evidence="2" key="1">
    <citation type="journal article" date="2023" name="GigaByte">
        <title>Genome assembly of the bearded iris, Iris pallida Lam.</title>
        <authorList>
            <person name="Bruccoleri R.E."/>
            <person name="Oakeley E.J."/>
            <person name="Faust A.M.E."/>
            <person name="Altorfer M."/>
            <person name="Dessus-Babus S."/>
            <person name="Burckhardt D."/>
            <person name="Oertli M."/>
            <person name="Naumann U."/>
            <person name="Petersen F."/>
            <person name="Wong J."/>
        </authorList>
    </citation>
    <scope>NUCLEOTIDE SEQUENCE</scope>
    <source>
        <strain evidence="2">GSM-AAB239-AS_SAM_17_03QT</strain>
    </source>
</reference>
<dbReference type="Proteomes" id="UP001140949">
    <property type="component" value="Unassembled WGS sequence"/>
</dbReference>
<evidence type="ECO:0000313" key="2">
    <source>
        <dbReference type="EMBL" id="KAJ6841515.1"/>
    </source>
</evidence>
<gene>
    <name evidence="2" type="ORF">M6B38_306510</name>
</gene>
<evidence type="ECO:0000256" key="1">
    <source>
        <dbReference type="SAM" id="MobiDB-lite"/>
    </source>
</evidence>
<feature type="compositionally biased region" description="Basic residues" evidence="1">
    <location>
        <begin position="1"/>
        <end position="11"/>
    </location>
</feature>
<keyword evidence="3" id="KW-1185">Reference proteome</keyword>